<evidence type="ECO:0000256" key="6">
    <source>
        <dbReference type="ARBA" id="ARBA00023136"/>
    </source>
</evidence>
<proteinExistence type="inferred from homology"/>
<feature type="transmembrane region" description="Helical" evidence="8">
    <location>
        <begin position="74"/>
        <end position="95"/>
    </location>
</feature>
<comment type="similarity">
    <text evidence="8">Belongs to the MntP (TC 9.B.29) family.</text>
</comment>
<evidence type="ECO:0000313" key="10">
    <source>
        <dbReference type="Proteomes" id="UP000625210"/>
    </source>
</evidence>
<keyword evidence="2 8" id="KW-1003">Cell membrane</keyword>
<evidence type="ECO:0000256" key="5">
    <source>
        <dbReference type="ARBA" id="ARBA00023065"/>
    </source>
</evidence>
<reference evidence="9" key="2">
    <citation type="submission" date="2020-09" db="EMBL/GenBank/DDBJ databases">
        <authorList>
            <person name="Sun Q."/>
            <person name="Zhou Y."/>
        </authorList>
    </citation>
    <scope>NUCLEOTIDE SEQUENCE</scope>
    <source>
        <strain evidence="9">CGMCC 1.15179</strain>
    </source>
</reference>
<evidence type="ECO:0000256" key="7">
    <source>
        <dbReference type="ARBA" id="ARBA00023211"/>
    </source>
</evidence>
<keyword evidence="10" id="KW-1185">Reference proteome</keyword>
<evidence type="ECO:0000313" key="9">
    <source>
        <dbReference type="EMBL" id="GGE05342.1"/>
    </source>
</evidence>
<feature type="transmembrane region" description="Helical" evidence="8">
    <location>
        <begin position="12"/>
        <end position="30"/>
    </location>
</feature>
<feature type="transmembrane region" description="Helical" evidence="8">
    <location>
        <begin position="166"/>
        <end position="186"/>
    </location>
</feature>
<dbReference type="HAMAP" id="MF_01521">
    <property type="entry name" value="MntP_pump"/>
    <property type="match status" value="1"/>
</dbReference>
<dbReference type="GO" id="GO:0005886">
    <property type="term" value="C:plasma membrane"/>
    <property type="evidence" value="ECO:0007669"/>
    <property type="project" value="UniProtKB-SubCell"/>
</dbReference>
<evidence type="ECO:0000256" key="4">
    <source>
        <dbReference type="ARBA" id="ARBA00022989"/>
    </source>
</evidence>
<dbReference type="EMBL" id="BMHQ01000001">
    <property type="protein sequence ID" value="GGE05342.1"/>
    <property type="molecule type" value="Genomic_DNA"/>
</dbReference>
<evidence type="ECO:0000256" key="8">
    <source>
        <dbReference type="HAMAP-Rule" id="MF_01521"/>
    </source>
</evidence>
<feature type="transmembrane region" description="Helical" evidence="8">
    <location>
        <begin position="102"/>
        <end position="121"/>
    </location>
</feature>
<dbReference type="Pfam" id="PF02659">
    <property type="entry name" value="Mntp"/>
    <property type="match status" value="1"/>
</dbReference>
<sequence length="187" mass="19728">MELSLPQWGQLFTLGMIAIALGMDAFSLGIGMGMRGLLKRQIVIVSSAIGLFHMLMPLLGIGVGRFLSVHVENIAVMVGGGLLCFLGINMLVHSIRGGEDPVVLDVTTLWGVLFFSLSVSLDSLSAGLSLGLFDADVILAVLLFGMMGGLMGGIGMWLGRNMGTWIGVYGEAVGGLILLFLGLRFIL</sequence>
<protein>
    <recommendedName>
        <fullName evidence="8">Putative manganese efflux pump MntP</fullName>
    </recommendedName>
</protein>
<comment type="function">
    <text evidence="8">Probably functions as a manganese efflux pump.</text>
</comment>
<keyword evidence="5 8" id="KW-0406">Ion transport</keyword>
<comment type="subcellular location">
    <subcellularLocation>
        <location evidence="8">Cell membrane</location>
        <topology evidence="8">Multi-pass membrane protein</topology>
    </subcellularLocation>
</comment>
<dbReference type="PANTHER" id="PTHR35529:SF1">
    <property type="entry name" value="MANGANESE EFFLUX PUMP MNTP-RELATED"/>
    <property type="match status" value="1"/>
</dbReference>
<evidence type="ECO:0000256" key="1">
    <source>
        <dbReference type="ARBA" id="ARBA00022448"/>
    </source>
</evidence>
<dbReference type="GO" id="GO:0005384">
    <property type="term" value="F:manganese ion transmembrane transporter activity"/>
    <property type="evidence" value="ECO:0007669"/>
    <property type="project" value="UniProtKB-UniRule"/>
</dbReference>
<dbReference type="AlphaFoldDB" id="A0A8J2YCW8"/>
<dbReference type="PANTHER" id="PTHR35529">
    <property type="entry name" value="MANGANESE EFFLUX PUMP MNTP-RELATED"/>
    <property type="match status" value="1"/>
</dbReference>
<gene>
    <name evidence="8 9" type="primary">mntP</name>
    <name evidence="9" type="ORF">GCM10011571_03020</name>
</gene>
<name>A0A8J2YCW8_9BACL</name>
<feature type="transmembrane region" description="Helical" evidence="8">
    <location>
        <begin position="42"/>
        <end position="62"/>
    </location>
</feature>
<keyword evidence="3 8" id="KW-0812">Transmembrane</keyword>
<dbReference type="Proteomes" id="UP000625210">
    <property type="component" value="Unassembled WGS sequence"/>
</dbReference>
<keyword evidence="1 8" id="KW-0813">Transport</keyword>
<evidence type="ECO:0000256" key="3">
    <source>
        <dbReference type="ARBA" id="ARBA00022692"/>
    </source>
</evidence>
<reference evidence="9" key="1">
    <citation type="journal article" date="2014" name="Int. J. Syst. Evol. Microbiol.">
        <title>Complete genome sequence of Corynebacterium casei LMG S-19264T (=DSM 44701T), isolated from a smear-ripened cheese.</title>
        <authorList>
            <consortium name="US DOE Joint Genome Institute (JGI-PGF)"/>
            <person name="Walter F."/>
            <person name="Albersmeier A."/>
            <person name="Kalinowski J."/>
            <person name="Ruckert C."/>
        </authorList>
    </citation>
    <scope>NUCLEOTIDE SEQUENCE</scope>
    <source>
        <strain evidence="9">CGMCC 1.15179</strain>
    </source>
</reference>
<dbReference type="InterPro" id="IPR022929">
    <property type="entry name" value="Put_MntP"/>
</dbReference>
<comment type="caution">
    <text evidence="9">The sequence shown here is derived from an EMBL/GenBank/DDBJ whole genome shotgun (WGS) entry which is preliminary data.</text>
</comment>
<accession>A0A8J2YCW8</accession>
<organism evidence="9 10">
    <name type="scientific">Marinithermofilum abyssi</name>
    <dbReference type="NCBI Taxonomy" id="1571185"/>
    <lineage>
        <taxon>Bacteria</taxon>
        <taxon>Bacillati</taxon>
        <taxon>Bacillota</taxon>
        <taxon>Bacilli</taxon>
        <taxon>Bacillales</taxon>
        <taxon>Thermoactinomycetaceae</taxon>
        <taxon>Marinithermofilum</taxon>
    </lineage>
</organism>
<dbReference type="RefSeq" id="WP_188646154.1">
    <property type="nucleotide sequence ID" value="NZ_BMHQ01000001.1"/>
</dbReference>
<keyword evidence="7 8" id="KW-0464">Manganese</keyword>
<dbReference type="InterPro" id="IPR003810">
    <property type="entry name" value="Mntp/YtaF"/>
</dbReference>
<keyword evidence="4 8" id="KW-1133">Transmembrane helix</keyword>
<feature type="transmembrane region" description="Helical" evidence="8">
    <location>
        <begin position="137"/>
        <end position="159"/>
    </location>
</feature>
<keyword evidence="6 8" id="KW-0472">Membrane</keyword>
<evidence type="ECO:0000256" key="2">
    <source>
        <dbReference type="ARBA" id="ARBA00022475"/>
    </source>
</evidence>